<organism evidence="1 2">
    <name type="scientific">Pterocles gutturalis</name>
    <name type="common">yellow-throated sandgrouse</name>
    <dbReference type="NCBI Taxonomy" id="240206"/>
    <lineage>
        <taxon>Eukaryota</taxon>
        <taxon>Metazoa</taxon>
        <taxon>Chordata</taxon>
        <taxon>Craniata</taxon>
        <taxon>Vertebrata</taxon>
        <taxon>Euteleostomi</taxon>
        <taxon>Archelosauria</taxon>
        <taxon>Archosauria</taxon>
        <taxon>Dinosauria</taxon>
        <taxon>Saurischia</taxon>
        <taxon>Theropoda</taxon>
        <taxon>Coelurosauria</taxon>
        <taxon>Aves</taxon>
        <taxon>Neognathae</taxon>
        <taxon>Neoaves</taxon>
        <taxon>Columbimorphae</taxon>
        <taxon>Pterocliformes</taxon>
        <taxon>Pteroclidae</taxon>
        <taxon>Pterocles</taxon>
    </lineage>
</organism>
<evidence type="ECO:0000313" key="2">
    <source>
        <dbReference type="Proteomes" id="UP000053149"/>
    </source>
</evidence>
<dbReference type="AlphaFoldDB" id="A0AAW3DKZ3"/>
<dbReference type="EMBL" id="JMFR01060480">
    <property type="protein sequence ID" value="KFU99908.1"/>
    <property type="molecule type" value="Genomic_DNA"/>
</dbReference>
<proteinExistence type="predicted"/>
<dbReference type="Proteomes" id="UP000053149">
    <property type="component" value="Unassembled WGS sequence"/>
</dbReference>
<feature type="non-terminal residue" evidence="1">
    <location>
        <position position="1"/>
    </location>
</feature>
<name>A0AAW3DKZ3_9AVES</name>
<keyword evidence="2" id="KW-1185">Reference proteome</keyword>
<reference evidence="1 2" key="1">
    <citation type="journal article" date="2014" name="Science">
        <title>Comparative genomics reveals insights into avian genome evolution and adaptation.</title>
        <authorList>
            <consortium name="Avian Genome Consortium"/>
            <person name="Zhang G."/>
            <person name="Li C."/>
            <person name="Li Q."/>
            <person name="Li B."/>
            <person name="Larkin D.M."/>
            <person name="Lee C."/>
            <person name="Storz J.F."/>
            <person name="Antunes A."/>
            <person name="Greenwold M.J."/>
            <person name="Meredith R.W."/>
            <person name="Odeen A."/>
            <person name="Cui J."/>
            <person name="Zhou Q."/>
            <person name="Xu L."/>
            <person name="Pan H."/>
            <person name="Wang Z."/>
            <person name="Jin L."/>
            <person name="Zhang P."/>
            <person name="Hu H."/>
            <person name="Yang W."/>
            <person name="Hu J."/>
            <person name="Xiao J."/>
            <person name="Yang Z."/>
            <person name="Liu Y."/>
            <person name="Xie Q."/>
            <person name="Yu H."/>
            <person name="Lian J."/>
            <person name="Wen P."/>
            <person name="Zhang F."/>
            <person name="Li H."/>
            <person name="Zeng Y."/>
            <person name="Xiong Z."/>
            <person name="Liu S."/>
            <person name="Zhou L."/>
            <person name="Huang Z."/>
            <person name="An N."/>
            <person name="Wang J."/>
            <person name="Zheng Q."/>
            <person name="Xiong Y."/>
            <person name="Wang G."/>
            <person name="Wang B."/>
            <person name="Wang J."/>
            <person name="Fan Y."/>
            <person name="da Fonseca R.R."/>
            <person name="Alfaro-Nunez A."/>
            <person name="Schubert M."/>
            <person name="Orlando L."/>
            <person name="Mourier T."/>
            <person name="Howard J.T."/>
            <person name="Ganapathy G."/>
            <person name="Pfenning A."/>
            <person name="Whitney O."/>
            <person name="Rivas M.V."/>
            <person name="Hara E."/>
            <person name="Smith J."/>
            <person name="Farre M."/>
            <person name="Narayan J."/>
            <person name="Slavov G."/>
            <person name="Romanov M.N."/>
            <person name="Borges R."/>
            <person name="Machado J.P."/>
            <person name="Khan I."/>
            <person name="Springer M.S."/>
            <person name="Gatesy J."/>
            <person name="Hoffmann F.G."/>
            <person name="Opazo J.C."/>
            <person name="Hastad O."/>
            <person name="Sawyer R.H."/>
            <person name="Kim H."/>
            <person name="Kim K.W."/>
            <person name="Kim H.J."/>
            <person name="Cho S."/>
            <person name="Li N."/>
            <person name="Huang Y."/>
            <person name="Bruford M.W."/>
            <person name="Zhan X."/>
            <person name="Dixon A."/>
            <person name="Bertelsen M.F."/>
            <person name="Derryberry E."/>
            <person name="Warren W."/>
            <person name="Wilson R.K."/>
            <person name="Li S."/>
            <person name="Ray D.A."/>
            <person name="Green R.E."/>
            <person name="O'Brien S.J."/>
            <person name="Griffin D."/>
            <person name="Johnson W.E."/>
            <person name="Haussler D."/>
            <person name="Ryder O.A."/>
            <person name="Willerslev E."/>
            <person name="Graves G.R."/>
            <person name="Alstrom P."/>
            <person name="Fjeldsa J."/>
            <person name="Mindell D.P."/>
            <person name="Edwards S.V."/>
            <person name="Braun E.L."/>
            <person name="Rahbek C."/>
            <person name="Burt D.W."/>
            <person name="Houde P."/>
            <person name="Zhang Y."/>
            <person name="Yang H."/>
            <person name="Wang J."/>
            <person name="Jarvis E.D."/>
            <person name="Gilbert M.T."/>
            <person name="Wang J."/>
        </authorList>
    </citation>
    <scope>NUCLEOTIDE SEQUENCE [LARGE SCALE GENOMIC DNA]</scope>
    <source>
        <strain evidence="1">BGI_N339</strain>
    </source>
</reference>
<comment type="caution">
    <text evidence="1">The sequence shown here is derived from an EMBL/GenBank/DDBJ whole genome shotgun (WGS) entry which is preliminary data.</text>
</comment>
<evidence type="ECO:0000313" key="1">
    <source>
        <dbReference type="EMBL" id="KFU99908.1"/>
    </source>
</evidence>
<gene>
    <name evidence="1" type="ORF">N339_13062</name>
</gene>
<sequence length="53" mass="5542">ARGTCFPETVSLKNTAEGLSAVGCSAEVPLGWTPCSRQKSSQHALPICTPAWP</sequence>
<accession>A0AAW3DKZ3</accession>
<protein>
    <submittedName>
        <fullName evidence="1">Uncharacterized protein</fullName>
    </submittedName>
</protein>
<feature type="non-terminal residue" evidence="1">
    <location>
        <position position="53"/>
    </location>
</feature>